<sequence>MAKLISHKYDKNAIVFGYNTMVAPRNSSPITDDEIAAFYELLKALKVPQLKAICKERELMVSGKKGEIISRLLYDKFGAFWTLSTRKKNPVYTISHPIRDWGTYKERSLKVQTWLDNKLNAQPRAPPHGN</sequence>
<dbReference type="InterPro" id="IPR003034">
    <property type="entry name" value="SAP_dom"/>
</dbReference>
<evidence type="ECO:0000313" key="2">
    <source>
        <dbReference type="EMBL" id="QHU22860.1"/>
    </source>
</evidence>
<proteinExistence type="predicted"/>
<dbReference type="PROSITE" id="PS50800">
    <property type="entry name" value="SAP"/>
    <property type="match status" value="1"/>
</dbReference>
<protein>
    <recommendedName>
        <fullName evidence="1">SAP domain-containing protein</fullName>
    </recommendedName>
</protein>
<dbReference type="Pfam" id="PF02037">
    <property type="entry name" value="SAP"/>
    <property type="match status" value="1"/>
</dbReference>
<dbReference type="EMBL" id="MN741019">
    <property type="protein sequence ID" value="QHU22860.1"/>
    <property type="molecule type" value="Genomic_DNA"/>
</dbReference>
<dbReference type="Gene3D" id="1.10.720.30">
    <property type="entry name" value="SAP domain"/>
    <property type="match status" value="1"/>
</dbReference>
<feature type="domain" description="SAP" evidence="1">
    <location>
        <begin position="42"/>
        <end position="76"/>
    </location>
</feature>
<reference evidence="2" key="1">
    <citation type="journal article" date="2020" name="Nature">
        <title>Giant virus diversity and host interactions through global metagenomics.</title>
        <authorList>
            <person name="Schulz F."/>
            <person name="Roux S."/>
            <person name="Paez-Espino D."/>
            <person name="Jungbluth S."/>
            <person name="Walsh D.A."/>
            <person name="Denef V.J."/>
            <person name="McMahon K.D."/>
            <person name="Konstantinidis K.T."/>
            <person name="Eloe-Fadrosh E.A."/>
            <person name="Kyrpides N.C."/>
            <person name="Woyke T."/>
        </authorList>
    </citation>
    <scope>NUCLEOTIDE SEQUENCE</scope>
    <source>
        <strain evidence="2">GVMAG-S-ERX555907-63</strain>
    </source>
</reference>
<dbReference type="SMART" id="SM00513">
    <property type="entry name" value="SAP"/>
    <property type="match status" value="1"/>
</dbReference>
<dbReference type="InterPro" id="IPR036361">
    <property type="entry name" value="SAP_dom_sf"/>
</dbReference>
<accession>A0A6C0L1V9</accession>
<dbReference type="AlphaFoldDB" id="A0A6C0L1V9"/>
<organism evidence="2">
    <name type="scientific">viral metagenome</name>
    <dbReference type="NCBI Taxonomy" id="1070528"/>
    <lineage>
        <taxon>unclassified sequences</taxon>
        <taxon>metagenomes</taxon>
        <taxon>organismal metagenomes</taxon>
    </lineage>
</organism>
<dbReference type="SUPFAM" id="SSF68906">
    <property type="entry name" value="SAP domain"/>
    <property type="match status" value="1"/>
</dbReference>
<name>A0A6C0L1V9_9ZZZZ</name>
<evidence type="ECO:0000259" key="1">
    <source>
        <dbReference type="PROSITE" id="PS50800"/>
    </source>
</evidence>